<dbReference type="EMBL" id="SMRT01000013">
    <property type="protein sequence ID" value="TDF94389.1"/>
    <property type="molecule type" value="Genomic_DNA"/>
</dbReference>
<dbReference type="Proteomes" id="UP000295636">
    <property type="component" value="Unassembled WGS sequence"/>
</dbReference>
<gene>
    <name evidence="1" type="ORF">E1757_23520</name>
</gene>
<evidence type="ECO:0000313" key="2">
    <source>
        <dbReference type="Proteomes" id="UP000295636"/>
    </source>
</evidence>
<comment type="caution">
    <text evidence="1">The sequence shown here is derived from an EMBL/GenBank/DDBJ whole genome shotgun (WGS) entry which is preliminary data.</text>
</comment>
<sequence length="73" mass="7967">MSRNRISNHLEQVDLIGKLADLKTAHYQNALLVSALIELLVEKEIITASDIASMSAQLDAAYEPTPHPADPTL</sequence>
<keyword evidence="2" id="KW-1185">Reference proteome</keyword>
<evidence type="ECO:0000313" key="1">
    <source>
        <dbReference type="EMBL" id="TDF94389.1"/>
    </source>
</evidence>
<protein>
    <submittedName>
        <fullName evidence="1">Uncharacterized protein</fullName>
    </submittedName>
</protein>
<accession>A0A4R5KG52</accession>
<dbReference type="OrthoDB" id="2991654at2"/>
<name>A0A4R5KG52_9BACL</name>
<dbReference type="AlphaFoldDB" id="A0A4R5KG52"/>
<dbReference type="RefSeq" id="WP_133232717.1">
    <property type="nucleotide sequence ID" value="NZ_SMRT01000013.1"/>
</dbReference>
<reference evidence="1 2" key="1">
    <citation type="submission" date="2019-03" db="EMBL/GenBank/DDBJ databases">
        <title>This is whole genome sequence of Paenibacillus sp MS74 strain.</title>
        <authorList>
            <person name="Trinh H.N."/>
        </authorList>
    </citation>
    <scope>NUCLEOTIDE SEQUENCE [LARGE SCALE GENOMIC DNA]</scope>
    <source>
        <strain evidence="1 2">MS74</strain>
    </source>
</reference>
<organism evidence="1 2">
    <name type="scientific">Paenibacillus piri</name>
    <dbReference type="NCBI Taxonomy" id="2547395"/>
    <lineage>
        <taxon>Bacteria</taxon>
        <taxon>Bacillati</taxon>
        <taxon>Bacillota</taxon>
        <taxon>Bacilli</taxon>
        <taxon>Bacillales</taxon>
        <taxon>Paenibacillaceae</taxon>
        <taxon>Paenibacillus</taxon>
    </lineage>
</organism>
<proteinExistence type="predicted"/>